<evidence type="ECO:0000259" key="11">
    <source>
        <dbReference type="Pfam" id="PF08334"/>
    </source>
</evidence>
<dbReference type="SUPFAM" id="SSF54523">
    <property type="entry name" value="Pili subunits"/>
    <property type="match status" value="1"/>
</dbReference>
<reference evidence="12 13" key="1">
    <citation type="submission" date="2017-05" db="EMBL/GenBank/DDBJ databases">
        <title>Genomic insights into alkan degradation activity of Oleiphilus messinensis.</title>
        <authorList>
            <person name="Kozyavkin S.A."/>
            <person name="Slesarev A.I."/>
            <person name="Golyshin P.N."/>
            <person name="Korzhenkov A."/>
            <person name="Golyshina O.N."/>
            <person name="Toshchakov S.V."/>
        </authorList>
    </citation>
    <scope>NUCLEOTIDE SEQUENCE [LARGE SCALE GENOMIC DNA]</scope>
    <source>
        <strain evidence="12 13">ME102</strain>
    </source>
</reference>
<dbReference type="PROSITE" id="PS00409">
    <property type="entry name" value="PROKAR_NTER_METHYL"/>
    <property type="match status" value="1"/>
</dbReference>
<keyword evidence="13" id="KW-1185">Reference proteome</keyword>
<dbReference type="InterPro" id="IPR010054">
    <property type="entry name" value="Type2_sec_GspG"/>
</dbReference>
<keyword evidence="7 10" id="KW-0812">Transmembrane</keyword>
<accession>A0A1Y0IBY1</accession>
<gene>
    <name evidence="12" type="primary">pulG</name>
    <name evidence="12" type="ORF">OLMES_2835</name>
</gene>
<dbReference type="KEGG" id="ome:OLMES_2835"/>
<dbReference type="InterPro" id="IPR000983">
    <property type="entry name" value="Bac_GSPG_pilin"/>
</dbReference>
<evidence type="ECO:0000256" key="4">
    <source>
        <dbReference type="ARBA" id="ARBA00022475"/>
    </source>
</evidence>
<evidence type="ECO:0000256" key="9">
    <source>
        <dbReference type="ARBA" id="ARBA00023136"/>
    </source>
</evidence>
<evidence type="ECO:0000256" key="8">
    <source>
        <dbReference type="ARBA" id="ARBA00022989"/>
    </source>
</evidence>
<comment type="similarity">
    <text evidence="2">Belongs to the GSP G family.</text>
</comment>
<dbReference type="EMBL" id="CP021425">
    <property type="protein sequence ID" value="ARU56883.1"/>
    <property type="molecule type" value="Genomic_DNA"/>
</dbReference>
<dbReference type="AlphaFoldDB" id="A0A1Y0IBY1"/>
<dbReference type="InterPro" id="IPR045584">
    <property type="entry name" value="Pilin-like"/>
</dbReference>
<dbReference type="PANTHER" id="PTHR30093:SF44">
    <property type="entry name" value="TYPE II SECRETION SYSTEM CORE PROTEIN G"/>
    <property type="match status" value="1"/>
</dbReference>
<dbReference type="NCBIfam" id="TIGR01710">
    <property type="entry name" value="typeII_sec_gspG"/>
    <property type="match status" value="1"/>
</dbReference>
<dbReference type="NCBIfam" id="TIGR02532">
    <property type="entry name" value="IV_pilin_GFxxxE"/>
    <property type="match status" value="1"/>
</dbReference>
<protein>
    <recommendedName>
        <fullName evidence="3">Type II secretion system core protein G</fullName>
    </recommendedName>
</protein>
<proteinExistence type="inferred from homology"/>
<dbReference type="Proteomes" id="UP000196027">
    <property type="component" value="Chromosome"/>
</dbReference>
<dbReference type="RefSeq" id="WP_087461837.1">
    <property type="nucleotide sequence ID" value="NZ_CP021425.1"/>
</dbReference>
<keyword evidence="9 10" id="KW-0472">Membrane</keyword>
<evidence type="ECO:0000256" key="2">
    <source>
        <dbReference type="ARBA" id="ARBA00009984"/>
    </source>
</evidence>
<keyword evidence="5" id="KW-0488">Methylation</keyword>
<dbReference type="Pfam" id="PF08334">
    <property type="entry name" value="T2SSG"/>
    <property type="match status" value="1"/>
</dbReference>
<dbReference type="GO" id="GO:0015628">
    <property type="term" value="P:protein secretion by the type II secretion system"/>
    <property type="evidence" value="ECO:0007669"/>
    <property type="project" value="InterPro"/>
</dbReference>
<sequence length="157" mass="17001">MRSFKSVGRANLSTGFRAKSSGFTLIEIMVVMVILGLLVAIVAPNVLNQGDKARVGTVKAQLRNIGNALDLYKLDNYNYPSTEQGLEALVTKPSGFPEPKNWNKDGYLPSVPKDAWDNPYQYFAPGSSGPFDLYSYGADGKEGGEGDAADITFNNLD</sequence>
<dbReference type="PANTHER" id="PTHR30093">
    <property type="entry name" value="GENERAL SECRETION PATHWAY PROTEIN G"/>
    <property type="match status" value="1"/>
</dbReference>
<evidence type="ECO:0000313" key="13">
    <source>
        <dbReference type="Proteomes" id="UP000196027"/>
    </source>
</evidence>
<dbReference type="Gene3D" id="3.30.700.10">
    <property type="entry name" value="Glycoprotein, Type 4 Pilin"/>
    <property type="match status" value="1"/>
</dbReference>
<dbReference type="InterPro" id="IPR012902">
    <property type="entry name" value="N_methyl_site"/>
</dbReference>
<evidence type="ECO:0000256" key="10">
    <source>
        <dbReference type="SAM" id="Phobius"/>
    </source>
</evidence>
<evidence type="ECO:0000256" key="1">
    <source>
        <dbReference type="ARBA" id="ARBA00004377"/>
    </source>
</evidence>
<evidence type="ECO:0000313" key="12">
    <source>
        <dbReference type="EMBL" id="ARU56883.1"/>
    </source>
</evidence>
<keyword evidence="4" id="KW-1003">Cell membrane</keyword>
<keyword evidence="6" id="KW-0997">Cell inner membrane</keyword>
<evidence type="ECO:0000256" key="5">
    <source>
        <dbReference type="ARBA" id="ARBA00022481"/>
    </source>
</evidence>
<dbReference type="GO" id="GO:0015627">
    <property type="term" value="C:type II protein secretion system complex"/>
    <property type="evidence" value="ECO:0007669"/>
    <property type="project" value="InterPro"/>
</dbReference>
<evidence type="ECO:0000256" key="3">
    <source>
        <dbReference type="ARBA" id="ARBA00020042"/>
    </source>
</evidence>
<dbReference type="InterPro" id="IPR013545">
    <property type="entry name" value="T2SS_protein-GspG_C"/>
</dbReference>
<dbReference type="OrthoDB" id="9795612at2"/>
<keyword evidence="8 10" id="KW-1133">Transmembrane helix</keyword>
<evidence type="ECO:0000256" key="6">
    <source>
        <dbReference type="ARBA" id="ARBA00022519"/>
    </source>
</evidence>
<name>A0A1Y0IBY1_9GAMM</name>
<dbReference type="Pfam" id="PF07963">
    <property type="entry name" value="N_methyl"/>
    <property type="match status" value="1"/>
</dbReference>
<comment type="subcellular location">
    <subcellularLocation>
        <location evidence="1">Cell inner membrane</location>
        <topology evidence="1">Single-pass membrane protein</topology>
    </subcellularLocation>
</comment>
<evidence type="ECO:0000256" key="7">
    <source>
        <dbReference type="ARBA" id="ARBA00022692"/>
    </source>
</evidence>
<organism evidence="12 13">
    <name type="scientific">Oleiphilus messinensis</name>
    <dbReference type="NCBI Taxonomy" id="141451"/>
    <lineage>
        <taxon>Bacteria</taxon>
        <taxon>Pseudomonadati</taxon>
        <taxon>Pseudomonadota</taxon>
        <taxon>Gammaproteobacteria</taxon>
        <taxon>Oceanospirillales</taxon>
        <taxon>Oleiphilaceae</taxon>
        <taxon>Oleiphilus</taxon>
    </lineage>
</organism>
<feature type="transmembrane region" description="Helical" evidence="10">
    <location>
        <begin position="21"/>
        <end position="43"/>
    </location>
</feature>
<feature type="domain" description="Type II secretion system protein GspG C-terminal" evidence="11">
    <location>
        <begin position="45"/>
        <end position="152"/>
    </location>
</feature>
<dbReference type="PRINTS" id="PR00813">
    <property type="entry name" value="BCTERIALGSPG"/>
</dbReference>
<dbReference type="GO" id="GO:0005886">
    <property type="term" value="C:plasma membrane"/>
    <property type="evidence" value="ECO:0007669"/>
    <property type="project" value="UniProtKB-SubCell"/>
</dbReference>